<feature type="domain" description="RING-type" evidence="9">
    <location>
        <begin position="393"/>
        <end position="436"/>
    </location>
</feature>
<keyword evidence="2" id="KW-0963">Cytoplasm</keyword>
<dbReference type="InterPro" id="IPR006595">
    <property type="entry name" value="CTLH_C"/>
</dbReference>
<dbReference type="PROSITE" id="PS50896">
    <property type="entry name" value="LISH"/>
    <property type="match status" value="1"/>
</dbReference>
<organism evidence="12 13">
    <name type="scientific">Phytophthora sojae (strain P6497)</name>
    <name type="common">Soybean stem and root rot agent</name>
    <name type="synonym">Phytophthora megasperma f. sp. glycines</name>
    <dbReference type="NCBI Taxonomy" id="1094619"/>
    <lineage>
        <taxon>Eukaryota</taxon>
        <taxon>Sar</taxon>
        <taxon>Stramenopiles</taxon>
        <taxon>Oomycota</taxon>
        <taxon>Peronosporomycetes</taxon>
        <taxon>Peronosporales</taxon>
        <taxon>Peronosporaceae</taxon>
        <taxon>Phytophthora</taxon>
    </lineage>
</organism>
<evidence type="ECO:0000256" key="7">
    <source>
        <dbReference type="PROSITE-ProRule" id="PRU01215"/>
    </source>
</evidence>
<sequence length="450" mass="51340">MQAFEEESKRVLKKQRLCAAQIDRQLEELLTHVETTKQRLEERQQKLCRKKNRHLEEAPTSSAGEGEEGGSNNAPATAASATDDDRDNAAASGTPANAENTEAKQDDLAVEDQDNETEYIVRDFIRRVRQLNVEKNVAAELKAIHVLLSKYSKQIDKNLCTDIAKVCHSNELDHKLVCRLVAEYLYQDGQIEAADVMCKEAGLELPSTYRECFIELHKILKAIKEHDMQPALDWAQKHRKELGSLDIDIEFELVRLKYVDILESSPDMMDAVNFANKELPYFHQTHAEAEVGVLMSCVLYKGKLEESPYKKLFNADRWDEIHDAVIRACCRLRRVPYRSYLETCLSAGVSALPAMRKLVSVIDSKLTDWGSMEELPVEIPIAKELRFHNVFSCPVSKEESTPDNPPILLKCGHVICRSCVKRFSYNMTRRFKCPTCPVEQAESETRKLFF</sequence>
<evidence type="ECO:0008006" key="14">
    <source>
        <dbReference type="Google" id="ProtNLM"/>
    </source>
</evidence>
<dbReference type="SMART" id="SM00757">
    <property type="entry name" value="CRA"/>
    <property type="match status" value="1"/>
</dbReference>
<accession>G4Z294</accession>
<dbReference type="GO" id="GO:0061630">
    <property type="term" value="F:ubiquitin protein ligase activity"/>
    <property type="evidence" value="ECO:0007669"/>
    <property type="project" value="InterPro"/>
</dbReference>
<evidence type="ECO:0000259" key="11">
    <source>
        <dbReference type="PROSITE" id="PS51867"/>
    </source>
</evidence>
<evidence type="ECO:0000259" key="9">
    <source>
        <dbReference type="PROSITE" id="PS50089"/>
    </source>
</evidence>
<dbReference type="InterPro" id="IPR013083">
    <property type="entry name" value="Znf_RING/FYVE/PHD"/>
</dbReference>
<dbReference type="GO" id="GO:0008270">
    <property type="term" value="F:zinc ion binding"/>
    <property type="evidence" value="ECO:0007669"/>
    <property type="project" value="UniProtKB-KW"/>
</dbReference>
<dbReference type="PROSITE" id="PS50897">
    <property type="entry name" value="CTLH"/>
    <property type="match status" value="1"/>
</dbReference>
<dbReference type="InterPro" id="IPR006594">
    <property type="entry name" value="LisH"/>
</dbReference>
<proteinExistence type="predicted"/>
<dbReference type="SUPFAM" id="SSF57850">
    <property type="entry name" value="RING/U-box"/>
    <property type="match status" value="1"/>
</dbReference>
<evidence type="ECO:0000313" key="12">
    <source>
        <dbReference type="EMBL" id="EGZ19238.1"/>
    </source>
</evidence>
<dbReference type="InterPro" id="IPR045098">
    <property type="entry name" value="Fyv10_fam"/>
</dbReference>
<protein>
    <recommendedName>
        <fullName evidence="14">RING-type domain-containing protein</fullName>
    </recommendedName>
</protein>
<feature type="compositionally biased region" description="Basic and acidic residues" evidence="8">
    <location>
        <begin position="35"/>
        <end position="45"/>
    </location>
</feature>
<dbReference type="GO" id="GO:0034657">
    <property type="term" value="C:GID complex"/>
    <property type="evidence" value="ECO:0007669"/>
    <property type="project" value="TreeGrafter"/>
</dbReference>
<evidence type="ECO:0000256" key="4">
    <source>
        <dbReference type="ARBA" id="ARBA00022771"/>
    </source>
</evidence>
<reference evidence="12 13" key="1">
    <citation type="journal article" date="2006" name="Science">
        <title>Phytophthora genome sequences uncover evolutionary origins and mechanisms of pathogenesis.</title>
        <authorList>
            <person name="Tyler B.M."/>
            <person name="Tripathy S."/>
            <person name="Zhang X."/>
            <person name="Dehal P."/>
            <person name="Jiang R.H."/>
            <person name="Aerts A."/>
            <person name="Arredondo F.D."/>
            <person name="Baxter L."/>
            <person name="Bensasson D."/>
            <person name="Beynon J.L."/>
            <person name="Chapman J."/>
            <person name="Damasceno C.M."/>
            <person name="Dorrance A.E."/>
            <person name="Dou D."/>
            <person name="Dickerman A.W."/>
            <person name="Dubchak I.L."/>
            <person name="Garbelotto M."/>
            <person name="Gijzen M."/>
            <person name="Gordon S.G."/>
            <person name="Govers F."/>
            <person name="Grunwald N.J."/>
            <person name="Huang W."/>
            <person name="Ivors K.L."/>
            <person name="Jones R.W."/>
            <person name="Kamoun S."/>
            <person name="Krampis K."/>
            <person name="Lamour K.H."/>
            <person name="Lee M.K."/>
            <person name="McDonald W.H."/>
            <person name="Medina M."/>
            <person name="Meijer H.J."/>
            <person name="Nordberg E.K."/>
            <person name="Maclean D.J."/>
            <person name="Ospina-Giraldo M.D."/>
            <person name="Morris P.F."/>
            <person name="Phuntumart V."/>
            <person name="Putnam N.H."/>
            <person name="Rash S."/>
            <person name="Rose J.K."/>
            <person name="Sakihama Y."/>
            <person name="Salamov A.A."/>
            <person name="Savidor A."/>
            <person name="Scheuring C.F."/>
            <person name="Smith B.M."/>
            <person name="Sobral B.W."/>
            <person name="Terry A."/>
            <person name="Torto-Alalibo T.A."/>
            <person name="Win J."/>
            <person name="Xu Z."/>
            <person name="Zhang H."/>
            <person name="Grigoriev I.V."/>
            <person name="Rokhsar D.S."/>
            <person name="Boore J.L."/>
        </authorList>
    </citation>
    <scope>NUCLEOTIDE SEQUENCE [LARGE SCALE GENOMIC DNA]</scope>
    <source>
        <strain evidence="12 13">P6497</strain>
    </source>
</reference>
<comment type="subcellular location">
    <subcellularLocation>
        <location evidence="1">Cytoplasm</location>
    </subcellularLocation>
</comment>
<evidence type="ECO:0000259" key="10">
    <source>
        <dbReference type="PROSITE" id="PS50897"/>
    </source>
</evidence>
<dbReference type="InterPro" id="IPR024964">
    <property type="entry name" value="CTLH/CRA"/>
</dbReference>
<dbReference type="InParanoid" id="G4Z294"/>
<dbReference type="PANTHER" id="PTHR12170:SF3">
    <property type="entry name" value="GH10162P"/>
    <property type="match status" value="1"/>
</dbReference>
<keyword evidence="13" id="KW-1185">Reference proteome</keyword>
<dbReference type="KEGG" id="psoj:PHYSODRAFT_491096"/>
<dbReference type="STRING" id="1094619.G4Z294"/>
<dbReference type="RefSeq" id="XP_009521955.1">
    <property type="nucleotide sequence ID" value="XM_009523660.1"/>
</dbReference>
<name>G4Z294_PHYSP</name>
<feature type="domain" description="CTLH" evidence="10">
    <location>
        <begin position="213"/>
        <end position="269"/>
    </location>
</feature>
<dbReference type="Proteomes" id="UP000002640">
    <property type="component" value="Unassembled WGS sequence"/>
</dbReference>
<dbReference type="PROSITE" id="PS00518">
    <property type="entry name" value="ZF_RING_1"/>
    <property type="match status" value="1"/>
</dbReference>
<feature type="zinc finger region" description="RING-Gid-type" evidence="7">
    <location>
        <begin position="393"/>
        <end position="436"/>
    </location>
</feature>
<dbReference type="GO" id="GO:0005737">
    <property type="term" value="C:cytoplasm"/>
    <property type="evidence" value="ECO:0007669"/>
    <property type="project" value="UniProtKB-SubCell"/>
</dbReference>
<dbReference type="InterPro" id="IPR017907">
    <property type="entry name" value="Znf_RING_CS"/>
</dbReference>
<dbReference type="FunFam" id="3.30.40.10:FF:000143">
    <property type="entry name" value="Regulator of gluconeogenesis Rmd5"/>
    <property type="match status" value="1"/>
</dbReference>
<dbReference type="InterPro" id="IPR027370">
    <property type="entry name" value="Znf-RING_euk"/>
</dbReference>
<dbReference type="SMR" id="G4Z294"/>
<dbReference type="PROSITE" id="PS51867">
    <property type="entry name" value="ZF_RING_GID"/>
    <property type="match status" value="1"/>
</dbReference>
<dbReference type="InterPro" id="IPR044063">
    <property type="entry name" value="ZF_RING_GID"/>
</dbReference>
<dbReference type="EMBL" id="JH159153">
    <property type="protein sequence ID" value="EGZ19238.1"/>
    <property type="molecule type" value="Genomic_DNA"/>
</dbReference>
<dbReference type="GO" id="GO:0043161">
    <property type="term" value="P:proteasome-mediated ubiquitin-dependent protein catabolic process"/>
    <property type="evidence" value="ECO:0007669"/>
    <property type="project" value="InterPro"/>
</dbReference>
<dbReference type="SMART" id="SM00184">
    <property type="entry name" value="RING"/>
    <property type="match status" value="1"/>
</dbReference>
<evidence type="ECO:0000256" key="8">
    <source>
        <dbReference type="SAM" id="MobiDB-lite"/>
    </source>
</evidence>
<dbReference type="Pfam" id="PF13445">
    <property type="entry name" value="zf-RING_UBOX"/>
    <property type="match status" value="1"/>
</dbReference>
<dbReference type="Gene3D" id="3.30.40.10">
    <property type="entry name" value="Zinc/RING finger domain, C3HC4 (zinc finger)"/>
    <property type="match status" value="1"/>
</dbReference>
<dbReference type="GeneID" id="20656658"/>
<dbReference type="PROSITE" id="PS50089">
    <property type="entry name" value="ZF_RING_2"/>
    <property type="match status" value="1"/>
</dbReference>
<dbReference type="GO" id="GO:0005634">
    <property type="term" value="C:nucleus"/>
    <property type="evidence" value="ECO:0007669"/>
    <property type="project" value="TreeGrafter"/>
</dbReference>
<evidence type="ECO:0000256" key="6">
    <source>
        <dbReference type="PROSITE-ProRule" id="PRU00175"/>
    </source>
</evidence>
<dbReference type="Pfam" id="PF10607">
    <property type="entry name" value="CTLH"/>
    <property type="match status" value="1"/>
</dbReference>
<keyword evidence="4 6" id="KW-0863">Zinc-finger</keyword>
<dbReference type="InterPro" id="IPR037683">
    <property type="entry name" value="Rmd5_dRing"/>
</dbReference>
<feature type="domain" description="RING-Gid-type" evidence="11">
    <location>
        <begin position="393"/>
        <end position="436"/>
    </location>
</feature>
<dbReference type="CDD" id="cd16652">
    <property type="entry name" value="dRING_Rmd5p-like"/>
    <property type="match status" value="1"/>
</dbReference>
<keyword evidence="5" id="KW-0862">Zinc</keyword>
<dbReference type="InterPro" id="IPR013144">
    <property type="entry name" value="CRA_dom"/>
</dbReference>
<dbReference type="SMART" id="SM00667">
    <property type="entry name" value="LisH"/>
    <property type="match status" value="1"/>
</dbReference>
<feature type="region of interest" description="Disordered" evidence="8">
    <location>
        <begin position="35"/>
        <end position="110"/>
    </location>
</feature>
<dbReference type="AlphaFoldDB" id="G4Z294"/>
<evidence type="ECO:0000256" key="3">
    <source>
        <dbReference type="ARBA" id="ARBA00022723"/>
    </source>
</evidence>
<dbReference type="PANTHER" id="PTHR12170">
    <property type="entry name" value="MACROPHAGE ERYTHROBLAST ATTACHER-RELATED"/>
    <property type="match status" value="1"/>
</dbReference>
<evidence type="ECO:0000313" key="13">
    <source>
        <dbReference type="Proteomes" id="UP000002640"/>
    </source>
</evidence>
<gene>
    <name evidence="12" type="ORF">PHYSODRAFT_491096</name>
</gene>
<evidence type="ECO:0000256" key="5">
    <source>
        <dbReference type="ARBA" id="ARBA00022833"/>
    </source>
</evidence>
<dbReference type="InterPro" id="IPR001841">
    <property type="entry name" value="Znf_RING"/>
</dbReference>
<evidence type="ECO:0000256" key="1">
    <source>
        <dbReference type="ARBA" id="ARBA00004496"/>
    </source>
</evidence>
<feature type="compositionally biased region" description="Low complexity" evidence="8">
    <location>
        <begin position="58"/>
        <end position="81"/>
    </location>
</feature>
<evidence type="ECO:0000256" key="2">
    <source>
        <dbReference type="ARBA" id="ARBA00022490"/>
    </source>
</evidence>
<keyword evidence="3" id="KW-0479">Metal-binding</keyword>
<dbReference type="OMA" id="LIRECKM"/>